<reference evidence="2" key="1">
    <citation type="submission" date="2021-02" db="EMBL/GenBank/DDBJ databases">
        <authorList>
            <person name="Nowell W R."/>
        </authorList>
    </citation>
    <scope>NUCLEOTIDE SEQUENCE</scope>
</reference>
<feature type="repeat" description="PPR" evidence="1">
    <location>
        <begin position="108"/>
        <end position="138"/>
    </location>
</feature>
<dbReference type="Proteomes" id="UP000682733">
    <property type="component" value="Unassembled WGS sequence"/>
</dbReference>
<proteinExistence type="predicted"/>
<dbReference type="EMBL" id="CAJOBA010069223">
    <property type="protein sequence ID" value="CAF4381463.1"/>
    <property type="molecule type" value="Genomic_DNA"/>
</dbReference>
<feature type="non-terminal residue" evidence="2">
    <location>
        <position position="1"/>
    </location>
</feature>
<dbReference type="Proteomes" id="UP000677228">
    <property type="component" value="Unassembled WGS sequence"/>
</dbReference>
<accession>A0A8S2FZA6</accession>
<dbReference type="Pfam" id="PF01535">
    <property type="entry name" value="PPR"/>
    <property type="match status" value="1"/>
</dbReference>
<dbReference type="InterPro" id="IPR046960">
    <property type="entry name" value="PPR_At4g14850-like_plant"/>
</dbReference>
<dbReference type="InterPro" id="IPR011990">
    <property type="entry name" value="TPR-like_helical_dom_sf"/>
</dbReference>
<dbReference type="GO" id="GO:0003723">
    <property type="term" value="F:RNA binding"/>
    <property type="evidence" value="ECO:0007669"/>
    <property type="project" value="InterPro"/>
</dbReference>
<feature type="repeat" description="PPR" evidence="1">
    <location>
        <begin position="37"/>
        <end position="71"/>
    </location>
</feature>
<protein>
    <recommendedName>
        <fullName evidence="5">Pentatricopeptide repeat-containing protein</fullName>
    </recommendedName>
</protein>
<evidence type="ECO:0000313" key="3">
    <source>
        <dbReference type="EMBL" id="CAF4381463.1"/>
    </source>
</evidence>
<evidence type="ECO:0008006" key="5">
    <source>
        <dbReference type="Google" id="ProtNLM"/>
    </source>
</evidence>
<gene>
    <name evidence="2" type="ORF">OVA965_LOCUS41015</name>
    <name evidence="3" type="ORF">TMI583_LOCUS42566</name>
</gene>
<dbReference type="PROSITE" id="PS51375">
    <property type="entry name" value="PPR"/>
    <property type="match status" value="3"/>
</dbReference>
<evidence type="ECO:0000313" key="2">
    <source>
        <dbReference type="EMBL" id="CAF1581738.1"/>
    </source>
</evidence>
<dbReference type="EMBL" id="CAJNOK010046108">
    <property type="protein sequence ID" value="CAF1581738.1"/>
    <property type="molecule type" value="Genomic_DNA"/>
</dbReference>
<dbReference type="InterPro" id="IPR002885">
    <property type="entry name" value="PPR_rpt"/>
</dbReference>
<organism evidence="2 4">
    <name type="scientific">Didymodactylos carnosus</name>
    <dbReference type="NCBI Taxonomy" id="1234261"/>
    <lineage>
        <taxon>Eukaryota</taxon>
        <taxon>Metazoa</taxon>
        <taxon>Spiralia</taxon>
        <taxon>Gnathifera</taxon>
        <taxon>Rotifera</taxon>
        <taxon>Eurotatoria</taxon>
        <taxon>Bdelloidea</taxon>
        <taxon>Philodinida</taxon>
        <taxon>Philodinidae</taxon>
        <taxon>Didymodactylos</taxon>
    </lineage>
</organism>
<evidence type="ECO:0000256" key="1">
    <source>
        <dbReference type="PROSITE-ProRule" id="PRU00708"/>
    </source>
</evidence>
<dbReference type="GO" id="GO:0009451">
    <property type="term" value="P:RNA modification"/>
    <property type="evidence" value="ECO:0007669"/>
    <property type="project" value="InterPro"/>
</dbReference>
<evidence type="ECO:0000313" key="4">
    <source>
        <dbReference type="Proteomes" id="UP000677228"/>
    </source>
</evidence>
<name>A0A8S2FZA6_9BILA</name>
<dbReference type="NCBIfam" id="TIGR00756">
    <property type="entry name" value="PPR"/>
    <property type="match status" value="4"/>
</dbReference>
<feature type="repeat" description="PPR" evidence="1">
    <location>
        <begin position="139"/>
        <end position="173"/>
    </location>
</feature>
<dbReference type="Gene3D" id="1.25.40.10">
    <property type="entry name" value="Tetratricopeptide repeat domain"/>
    <property type="match status" value="2"/>
</dbReference>
<dbReference type="AlphaFoldDB" id="A0A8S2FZA6"/>
<dbReference type="FunFam" id="1.25.40.10:FF:000031">
    <property type="entry name" value="Pentatricopeptide repeat-containing protein mitochondrial"/>
    <property type="match status" value="1"/>
</dbReference>
<dbReference type="Pfam" id="PF13041">
    <property type="entry name" value="PPR_2"/>
    <property type="match status" value="2"/>
</dbReference>
<dbReference type="PANTHER" id="PTHR47926">
    <property type="entry name" value="PENTATRICOPEPTIDE REPEAT-CONTAINING PROTEIN"/>
    <property type="match status" value="1"/>
</dbReference>
<sequence length="218" mass="25199">IDENNLVIQTALIDMYGKMGDVKRAEEIFTRILNRRNVVSFGAMMKCYNVNELPERTIKLYEEMIRKEIEPDNVTYVLVISACGMCLSRHKGTLIYEKIRNNKKIMDDIRVNTTLIHMYGKFGDIDKAKQIFDSMFEHDVMTYNAMINSLGLVGQGYDALKLFRKMKEDNVKPVFETFGVVLNACGHSGLVNDARKIFYSLDEKYRNSFVTTTMVSLW</sequence>
<dbReference type="SUPFAM" id="SSF81901">
    <property type="entry name" value="HCP-like"/>
    <property type="match status" value="1"/>
</dbReference>
<comment type="caution">
    <text evidence="2">The sequence shown here is derived from an EMBL/GenBank/DDBJ whole genome shotgun (WGS) entry which is preliminary data.</text>
</comment>